<evidence type="ECO:0000256" key="3">
    <source>
        <dbReference type="ARBA" id="ARBA00022729"/>
    </source>
</evidence>
<evidence type="ECO:0000256" key="1">
    <source>
        <dbReference type="ARBA" id="ARBA00004418"/>
    </source>
</evidence>
<accession>A0AAX3FNP3</accession>
<dbReference type="PRINTS" id="PR00909">
    <property type="entry name" value="SPERMDNBNDNG"/>
</dbReference>
<gene>
    <name evidence="5" type="primary">potF_1</name>
    <name evidence="5" type="ORF">NCTC7357_00528</name>
</gene>
<dbReference type="InterPro" id="IPR001188">
    <property type="entry name" value="Sperm_putr-bd"/>
</dbReference>
<dbReference type="PANTHER" id="PTHR30222">
    <property type="entry name" value="SPERMIDINE/PUTRESCINE-BINDING PERIPLASMIC PROTEIN"/>
    <property type="match status" value="1"/>
</dbReference>
<keyword evidence="3" id="KW-0732">Signal</keyword>
<comment type="subcellular location">
    <subcellularLocation>
        <location evidence="1">Periplasm</location>
    </subcellularLocation>
</comment>
<dbReference type="GO" id="GO:0015846">
    <property type="term" value="P:polyamine transport"/>
    <property type="evidence" value="ECO:0007669"/>
    <property type="project" value="InterPro"/>
</dbReference>
<proteinExistence type="predicted"/>
<evidence type="ECO:0000313" key="5">
    <source>
        <dbReference type="EMBL" id="VEF72294.1"/>
    </source>
</evidence>
<evidence type="ECO:0000256" key="4">
    <source>
        <dbReference type="ARBA" id="ARBA00022764"/>
    </source>
</evidence>
<dbReference type="AlphaFoldDB" id="A0AAX3FNP3"/>
<dbReference type="GO" id="GO:0019808">
    <property type="term" value="F:polyamine binding"/>
    <property type="evidence" value="ECO:0007669"/>
    <property type="project" value="InterPro"/>
</dbReference>
<dbReference type="Pfam" id="PF13416">
    <property type="entry name" value="SBP_bac_8"/>
    <property type="match status" value="1"/>
</dbReference>
<dbReference type="InterPro" id="IPR006059">
    <property type="entry name" value="SBP"/>
</dbReference>
<dbReference type="EMBL" id="LR134334">
    <property type="protein sequence ID" value="VEF72294.1"/>
    <property type="molecule type" value="Genomic_DNA"/>
</dbReference>
<dbReference type="PANTHER" id="PTHR30222:SF12">
    <property type="entry name" value="NORSPERMIDINE SENSOR"/>
    <property type="match status" value="1"/>
</dbReference>
<dbReference type="SUPFAM" id="SSF53850">
    <property type="entry name" value="Periplasmic binding protein-like II"/>
    <property type="match status" value="1"/>
</dbReference>
<evidence type="ECO:0000313" key="6">
    <source>
        <dbReference type="Proteomes" id="UP000277437"/>
    </source>
</evidence>
<sequence>MNTLSTSRKYLSNARLRLNIVPTKVGLKLIKNSPLRLLGKALCGLGLLSSLAHAEDRTLRVYNWFDYITPKALEDFKARNTQTKLVYDVYDTNETLEAKLLTGNSGYDVVNPGDMFFAKEISAGVFQPLDRSKLPNWKHLDPNLMKLVEDNDPGNKFGVPYMYGTVLIGFNPAKVKAALGDNAPVDSWDLIFKEENISKLKQCGVALLDSPSEILPLALRHLGLDPNSTNPADYTKAEELLMKVRPFITYFHSSKYMADIANGDICVAVGYSGSFFQANNRAKDAKNGVVVDMRLPKEGAPVWFDMLSIPKSAKNPEDAYAFINYLLEPKVIAPISDFVGYPNPNKDATELVDPAIRNNPNLYPTEATMKTLYSVKPLPREAERARTRAWTRIKSGV</sequence>
<dbReference type="PIRSF" id="PIRSF019574">
    <property type="entry name" value="Periplasmic_polyamine_BP"/>
    <property type="match status" value="1"/>
</dbReference>
<reference evidence="5 6" key="1">
    <citation type="submission" date="2018-12" db="EMBL/GenBank/DDBJ databases">
        <authorList>
            <consortium name="Pathogen Informatics"/>
        </authorList>
    </citation>
    <scope>NUCLEOTIDE SEQUENCE [LARGE SCALE GENOMIC DNA]</scope>
    <source>
        <strain evidence="5 6">NCTC7357</strain>
    </source>
</reference>
<protein>
    <submittedName>
        <fullName evidence="5">ABC transporter substrate-binding protein</fullName>
    </submittedName>
</protein>
<keyword evidence="4" id="KW-0574">Periplasm</keyword>
<keyword evidence="2" id="KW-0813">Transport</keyword>
<dbReference type="GO" id="GO:0042597">
    <property type="term" value="C:periplasmic space"/>
    <property type="evidence" value="ECO:0007669"/>
    <property type="project" value="UniProtKB-SubCell"/>
</dbReference>
<dbReference type="Proteomes" id="UP000277437">
    <property type="component" value="Chromosome"/>
</dbReference>
<dbReference type="CDD" id="cd13659">
    <property type="entry name" value="PBP2_PotF"/>
    <property type="match status" value="1"/>
</dbReference>
<dbReference type="Gene3D" id="3.40.190.10">
    <property type="entry name" value="Periplasmic binding protein-like II"/>
    <property type="match status" value="2"/>
</dbReference>
<organism evidence="5 6">
    <name type="scientific">Pseudomonas chlororaphis</name>
    <dbReference type="NCBI Taxonomy" id="587753"/>
    <lineage>
        <taxon>Bacteria</taxon>
        <taxon>Pseudomonadati</taxon>
        <taxon>Pseudomonadota</taxon>
        <taxon>Gammaproteobacteria</taxon>
        <taxon>Pseudomonadales</taxon>
        <taxon>Pseudomonadaceae</taxon>
        <taxon>Pseudomonas</taxon>
    </lineage>
</organism>
<name>A0AAX3FNP3_9PSED</name>
<evidence type="ECO:0000256" key="2">
    <source>
        <dbReference type="ARBA" id="ARBA00022448"/>
    </source>
</evidence>